<dbReference type="FunFam" id="3.40.50.12500:FF:000001">
    <property type="entry name" value="Putative hydantoin racemase"/>
    <property type="match status" value="1"/>
</dbReference>
<dbReference type="PANTHER" id="PTHR28047">
    <property type="entry name" value="PROTEIN DCG1"/>
    <property type="match status" value="1"/>
</dbReference>
<accession>A0AA37X623</accession>
<sequence>MKILVINPNSTASMTAQIDASARRCAFATTQIEAVNPYGTPASIEGHADEALAVPAMLDLIRDGEARGIDAYVIACFDDPGLAAAREIARGPVIGICQAAVQVATTIATRFSIVTTLPRSVPIIEDLVEAYGVGHRCRNVRAVDMPVLALESDPITAEARLVREIEAARDIDGAEAVVLGCAGMSDLCERLQFRTGVPVIDGVSAAVKLAEGLVGGGYATSKIGAYDYPRVKSGPVLAETA</sequence>
<comment type="similarity">
    <text evidence="1">Belongs to the HyuE racemase family.</text>
</comment>
<dbReference type="GO" id="GO:0036348">
    <property type="term" value="F:hydantoin racemase activity"/>
    <property type="evidence" value="ECO:0007669"/>
    <property type="project" value="UniProtKB-EC"/>
</dbReference>
<evidence type="ECO:0000256" key="5">
    <source>
        <dbReference type="ARBA" id="ARBA00093199"/>
    </source>
</evidence>
<evidence type="ECO:0000256" key="3">
    <source>
        <dbReference type="ARBA" id="ARBA00066406"/>
    </source>
</evidence>
<comment type="catalytic activity">
    <reaction evidence="2">
        <text>a D-5-monosubstituted hydantoin = a L-5-monosubstituted hydantoin</text>
        <dbReference type="Rhea" id="RHEA:46624"/>
        <dbReference type="ChEBI" id="CHEBI:86339"/>
        <dbReference type="ChEBI" id="CHEBI:86340"/>
        <dbReference type="EC" id="5.1.99.5"/>
    </reaction>
</comment>
<dbReference type="PANTHER" id="PTHR28047:SF5">
    <property type="entry name" value="PROTEIN DCG1"/>
    <property type="match status" value="1"/>
</dbReference>
<comment type="catalytic activity">
    <reaction evidence="5">
        <text>D-5-benzylhydantoin = L-5-benzylhydantoin</text>
        <dbReference type="Rhea" id="RHEA:83991"/>
        <dbReference type="ChEBI" id="CHEBI:176864"/>
        <dbReference type="ChEBI" id="CHEBI:233540"/>
    </reaction>
</comment>
<dbReference type="EC" id="5.1.99.5" evidence="3"/>
<evidence type="ECO:0000256" key="2">
    <source>
        <dbReference type="ARBA" id="ARBA00051635"/>
    </source>
</evidence>
<comment type="catalytic activity">
    <reaction evidence="6">
        <text>D-5-isobutylhydantoin = L-5-isobutylhydantoin</text>
        <dbReference type="Rhea" id="RHEA:84231"/>
        <dbReference type="ChEBI" id="CHEBI:233609"/>
        <dbReference type="ChEBI" id="CHEBI:233610"/>
    </reaction>
</comment>
<evidence type="ECO:0000313" key="7">
    <source>
        <dbReference type="EMBL" id="GLS88641.1"/>
    </source>
</evidence>
<protein>
    <recommendedName>
        <fullName evidence="4">Hydantoin racemase</fullName>
        <ecNumber evidence="3">5.1.99.5</ecNumber>
    </recommendedName>
</protein>
<name>A0AA37X623_9RHOB</name>
<evidence type="ECO:0000256" key="4">
    <source>
        <dbReference type="ARBA" id="ARBA00067972"/>
    </source>
</evidence>
<dbReference type="InterPro" id="IPR053714">
    <property type="entry name" value="Iso_Racemase_Enz_sf"/>
</dbReference>
<evidence type="ECO:0000256" key="6">
    <source>
        <dbReference type="ARBA" id="ARBA00093234"/>
    </source>
</evidence>
<dbReference type="Pfam" id="PF01177">
    <property type="entry name" value="Asp_Glu_race"/>
    <property type="match status" value="1"/>
</dbReference>
<evidence type="ECO:0000313" key="8">
    <source>
        <dbReference type="Proteomes" id="UP001157355"/>
    </source>
</evidence>
<dbReference type="Proteomes" id="UP001157355">
    <property type="component" value="Unassembled WGS sequence"/>
</dbReference>
<dbReference type="AlphaFoldDB" id="A0AA37X623"/>
<proteinExistence type="inferred from homology"/>
<evidence type="ECO:0000256" key="1">
    <source>
        <dbReference type="ARBA" id="ARBA00038414"/>
    </source>
</evidence>
<dbReference type="Gene3D" id="3.40.50.12500">
    <property type="match status" value="1"/>
</dbReference>
<dbReference type="RefSeq" id="WP_284326746.1">
    <property type="nucleotide sequence ID" value="NZ_BSPP01000015.1"/>
</dbReference>
<organism evidence="7 8">
    <name type="scientific">Cypionkella aquatica</name>
    <dbReference type="NCBI Taxonomy" id="1756042"/>
    <lineage>
        <taxon>Bacteria</taxon>
        <taxon>Pseudomonadati</taxon>
        <taxon>Pseudomonadota</taxon>
        <taxon>Alphaproteobacteria</taxon>
        <taxon>Rhodobacterales</taxon>
        <taxon>Paracoccaceae</taxon>
        <taxon>Cypionkella</taxon>
    </lineage>
</organism>
<dbReference type="InterPro" id="IPR052186">
    <property type="entry name" value="Hydantoin_racemase-like"/>
</dbReference>
<gene>
    <name evidence="7" type="primary">huy</name>
    <name evidence="7" type="ORF">GCM10010873_36150</name>
</gene>
<dbReference type="GO" id="GO:0047661">
    <property type="term" value="F:amino-acid racemase activity"/>
    <property type="evidence" value="ECO:0007669"/>
    <property type="project" value="InterPro"/>
</dbReference>
<comment type="caution">
    <text evidence="7">The sequence shown here is derived from an EMBL/GenBank/DDBJ whole genome shotgun (WGS) entry which is preliminary data.</text>
</comment>
<dbReference type="EMBL" id="BSPP01000015">
    <property type="protein sequence ID" value="GLS88641.1"/>
    <property type="molecule type" value="Genomic_DNA"/>
</dbReference>
<keyword evidence="8" id="KW-1185">Reference proteome</keyword>
<reference evidence="7 8" key="1">
    <citation type="journal article" date="2014" name="Int. J. Syst. Evol. Microbiol.">
        <title>Complete genome sequence of Corynebacterium casei LMG S-19264T (=DSM 44701T), isolated from a smear-ripened cheese.</title>
        <authorList>
            <consortium name="US DOE Joint Genome Institute (JGI-PGF)"/>
            <person name="Walter F."/>
            <person name="Albersmeier A."/>
            <person name="Kalinowski J."/>
            <person name="Ruckert C."/>
        </authorList>
    </citation>
    <scope>NUCLEOTIDE SEQUENCE [LARGE SCALE GENOMIC DNA]</scope>
    <source>
        <strain evidence="7 8">NBRC 111766</strain>
    </source>
</reference>
<dbReference type="InterPro" id="IPR015942">
    <property type="entry name" value="Asp/Glu/hydantoin_racemase"/>
</dbReference>